<feature type="coiled-coil region" evidence="5">
    <location>
        <begin position="981"/>
        <end position="1012"/>
    </location>
</feature>
<evidence type="ECO:0000256" key="2">
    <source>
        <dbReference type="ARBA" id="ARBA00007857"/>
    </source>
</evidence>
<accession>A0A1Y1W615</accession>
<keyword evidence="5" id="KW-0175">Coiled coil</keyword>
<feature type="compositionally biased region" description="Basic and acidic residues" evidence="6">
    <location>
        <begin position="1298"/>
        <end position="1320"/>
    </location>
</feature>
<evidence type="ECO:0000256" key="3">
    <source>
        <dbReference type="ARBA" id="ARBA00019596"/>
    </source>
</evidence>
<feature type="compositionally biased region" description="Basic and acidic residues" evidence="6">
    <location>
        <begin position="1473"/>
        <end position="1486"/>
    </location>
</feature>
<evidence type="ECO:0000256" key="1">
    <source>
        <dbReference type="ARBA" id="ARBA00004123"/>
    </source>
</evidence>
<dbReference type="GeneID" id="63804405"/>
<comment type="similarity">
    <text evidence="2">Belongs to the THOC2 family.</text>
</comment>
<protein>
    <recommendedName>
        <fullName evidence="3">THO complex subunit 2</fullName>
    </recommendedName>
</protein>
<dbReference type="PANTHER" id="PTHR21597">
    <property type="entry name" value="THO2 PROTEIN"/>
    <property type="match status" value="1"/>
</dbReference>
<feature type="compositionally biased region" description="Acidic residues" evidence="6">
    <location>
        <begin position="871"/>
        <end position="888"/>
    </location>
</feature>
<evidence type="ECO:0000313" key="11">
    <source>
        <dbReference type="Proteomes" id="UP000193922"/>
    </source>
</evidence>
<dbReference type="GO" id="GO:0006406">
    <property type="term" value="P:mRNA export from nucleus"/>
    <property type="evidence" value="ECO:0007669"/>
    <property type="project" value="InterPro"/>
</dbReference>
<evidence type="ECO:0000259" key="9">
    <source>
        <dbReference type="Pfam" id="PF16134"/>
    </source>
</evidence>
<sequence>MLEATGVVKSADIYNRKYVRLYTTLNFKQTKYNLVREQSEGFSKLLTMIMWATMKVPQSEITPEILERLDSGSDRLGPRSMAAIREIPVLQECVGDLLRSIKGVIGQFSLDPNRVVDILLDCFITDVRVSWAFFLALIDASPWARSDRLAQLVGWRFQIAAKSAKNTKPAEELVTVAALLISHDLISLSALYPYLMPSKDVPFLAELNAWRDSLRDLQGSPLNALASMGALEGDGSGGSGDGGEDEEEVKEPDVNQHALLCAKLLAVGDADSALRYLKKEPDMARVNPEIADIVVRMIDEATRSVYEATDCVRLPSRPRIRVKISVPSKPQAECNTWGLPAHAKPEDDGHGRTIIVLTPLVTRSVEGFFYDKFWLRGRLPTATALRDMPMVLAPWLRVAFVRLAESPQLLTRFIRLCRFGMRTDFERWYGFLCSWVVPAYSLAKSMPGLSNELWSLVGALPLSRRYEFYNMWEALLATWESRLPEIVSDGERPGSKASQPIDLMSMSLEETFDDDDEEVMVSNEKAVQLSMVEIEVLMKKARRDVNSVMRRLSGENARAMGRRLCHLCHATPTFSLAVILGQVTSYDNLVEPVVEAFRYLSPMDADILFYLIIQMINDPERDNLKRKKLKSDNVNPAHWLQSLAAFVAAYSHRYEYAGLGLVLEYLLKRMLRVTRNIDNEPVYELVIVSECIRRLAGIEPLSSPTDDQTLALQGGPHLRLEAYGMNSSWLVSSEASVEALLAINTTNKLTHRLAVWLTDLLVERNLVLGYIVGMCTHAEAIARTMTLSVSNASIFYDREVEHINQLFNLLVSYLPPERYASLVPPPEVLAQKYGLTWQWAVLFGRPVLSQQLAKGLKQWEADGASVEVEIVESDTPAQEEEEEKEDREEASGTETDSDDRQPRVVRDLTYKAPLVSREFVDYISKIVPAASLERGITADFVAVFWVLTLYDTEVPALRYKKEIEILRSLTKRIDAVERSASRSQRHNLENLRKRAKLLAEELEREHQEQQQHVGRIRKWLTVQKDYWFCMALVQRKFTVEAILDHCVLPRSMQSAADASFCAKFLWMMHFPLATNKFSIVSVYDHVFCKKAADILRSMTENETRYYARFMDISLMYLTNMRANERLYNDRALNAWRGLIGFCRTWTYQRGFLPPPSRTIGRARGPATPGDYSRIKKNVVQMTFDDFRSVMFKFQAELYNGIELALDKGNKNTVRNAILALKEMHKSFPATQRLGEKIQAKIDVITTSDETNLKVLAISYNAVLSAARRSMLPESEYCPNPRSAVRPSTASSAVSSPKEPAKDIAKSRNEPPKTKPPKAEPTRSTQDGSPRRPAPKQPAARDTHRAVTAAAAAAAASTSQAAGRRTDRKPAEAKNESMARRQNEPNPEPPAKRARDPPADNVPDVKRSRADRPAEPQQDAKRAPPEHGVKRRRDTPDRAQEAVPAKRMRDTPEHGVKRRHDTPDRAQEAVPAKRMRESPKTERKDEPSGESPAAESVGQRTEQRKQELRALVRQQQNQRQHEKERAPRQGRGSRNSSRGREPEKPREYESPRHQNNRRKDDRGVASRLGPEQKKQEPKPEPRQQQRQQQRQDQRQQQQQQQQQQVPDRHHRRNRGNDSRGNDSRGSDGRADNRGSRRASPDYNGRQQPQSQPQQARRDNQQNDGRSDNQRGPPPRRGGRGADQRHRNDRRHRK</sequence>
<dbReference type="EMBL" id="MCFD01000008">
    <property type="protein sequence ID" value="ORX68971.1"/>
    <property type="molecule type" value="Genomic_DNA"/>
</dbReference>
<dbReference type="Proteomes" id="UP000193922">
    <property type="component" value="Unassembled WGS sequence"/>
</dbReference>
<dbReference type="PANTHER" id="PTHR21597:SF0">
    <property type="entry name" value="THO COMPLEX SUBUNIT 2"/>
    <property type="match status" value="1"/>
</dbReference>
<dbReference type="InterPro" id="IPR021726">
    <property type="entry name" value="THO_THOC2_N"/>
</dbReference>
<feature type="domain" description="THO complex subunit 2 N-terminal" evidence="9">
    <location>
        <begin position="2"/>
        <end position="474"/>
    </location>
</feature>
<evidence type="ECO:0000313" key="10">
    <source>
        <dbReference type="EMBL" id="ORX68971.1"/>
    </source>
</evidence>
<comment type="subcellular location">
    <subcellularLocation>
        <location evidence="1">Nucleus</location>
    </subcellularLocation>
</comment>
<keyword evidence="4" id="KW-0539">Nucleus</keyword>
<dbReference type="InterPro" id="IPR021418">
    <property type="entry name" value="THO_THOC2_C"/>
</dbReference>
<organism evidence="10 11">
    <name type="scientific">Linderina pennispora</name>
    <dbReference type="NCBI Taxonomy" id="61395"/>
    <lineage>
        <taxon>Eukaryota</taxon>
        <taxon>Fungi</taxon>
        <taxon>Fungi incertae sedis</taxon>
        <taxon>Zoopagomycota</taxon>
        <taxon>Kickxellomycotina</taxon>
        <taxon>Kickxellomycetes</taxon>
        <taxon>Kickxellales</taxon>
        <taxon>Kickxellaceae</taxon>
        <taxon>Linderina</taxon>
    </lineage>
</organism>
<feature type="compositionally biased region" description="Basic and acidic residues" evidence="6">
    <location>
        <begin position="1537"/>
        <end position="1592"/>
    </location>
</feature>
<dbReference type="RefSeq" id="XP_040742703.1">
    <property type="nucleotide sequence ID" value="XM_040887757.1"/>
</dbReference>
<feature type="compositionally biased region" description="Low complexity" evidence="6">
    <location>
        <begin position="1593"/>
        <end position="1603"/>
    </location>
</feature>
<feature type="domain" description="THO complex subunitTHOC2 N-terminal" evidence="8">
    <location>
        <begin position="565"/>
        <end position="644"/>
    </location>
</feature>
<dbReference type="InterPro" id="IPR040007">
    <property type="entry name" value="Tho2"/>
</dbReference>
<feature type="compositionally biased region" description="Basic and acidic residues" evidence="6">
    <location>
        <begin position="1446"/>
        <end position="1466"/>
    </location>
</feature>
<reference evidence="10 11" key="1">
    <citation type="submission" date="2016-07" db="EMBL/GenBank/DDBJ databases">
        <title>Pervasive Adenine N6-methylation of Active Genes in Fungi.</title>
        <authorList>
            <consortium name="DOE Joint Genome Institute"/>
            <person name="Mondo S.J."/>
            <person name="Dannebaum R.O."/>
            <person name="Kuo R.C."/>
            <person name="Labutti K."/>
            <person name="Haridas S."/>
            <person name="Kuo A."/>
            <person name="Salamov A."/>
            <person name="Ahrendt S.R."/>
            <person name="Lipzen A."/>
            <person name="Sullivan W."/>
            <person name="Andreopoulos W.B."/>
            <person name="Clum A."/>
            <person name="Lindquist E."/>
            <person name="Daum C."/>
            <person name="Ramamoorthy G.K."/>
            <person name="Gryganskyi A."/>
            <person name="Culley D."/>
            <person name="Magnuson J.K."/>
            <person name="James T.Y."/>
            <person name="O'Malley M.A."/>
            <person name="Stajich J.E."/>
            <person name="Spatafora J.W."/>
            <person name="Visel A."/>
            <person name="Grigoriev I.V."/>
        </authorList>
    </citation>
    <scope>NUCLEOTIDE SEQUENCE [LARGE SCALE GENOMIC DNA]</scope>
    <source>
        <strain evidence="10 11">ATCC 12442</strain>
    </source>
</reference>
<dbReference type="GO" id="GO:0003729">
    <property type="term" value="F:mRNA binding"/>
    <property type="evidence" value="ECO:0007669"/>
    <property type="project" value="TreeGrafter"/>
</dbReference>
<comment type="caution">
    <text evidence="10">The sequence shown here is derived from an EMBL/GenBank/DDBJ whole genome shotgun (WGS) entry which is preliminary data.</text>
</comment>
<gene>
    <name evidence="10" type="ORF">DL89DRAFT_268014</name>
</gene>
<feature type="region of interest" description="Disordered" evidence="6">
    <location>
        <begin position="1273"/>
        <end position="1692"/>
    </location>
</feature>
<feature type="region of interest" description="Disordered" evidence="6">
    <location>
        <begin position="233"/>
        <end position="252"/>
    </location>
</feature>
<feature type="compositionally biased region" description="Basic and acidic residues" evidence="6">
    <location>
        <begin position="1389"/>
        <end position="1439"/>
    </location>
</feature>
<keyword evidence="11" id="KW-1185">Reference proteome</keyword>
<dbReference type="Pfam" id="PF16134">
    <property type="entry name" value="THOC2_N"/>
    <property type="match status" value="1"/>
</dbReference>
<feature type="compositionally biased region" description="Basic and acidic residues" evidence="6">
    <location>
        <begin position="1500"/>
        <end position="1509"/>
    </location>
</feature>
<dbReference type="Pfam" id="PF11262">
    <property type="entry name" value="Tho2"/>
    <property type="match status" value="1"/>
</dbReference>
<dbReference type="GO" id="GO:0000445">
    <property type="term" value="C:THO complex part of transcription export complex"/>
    <property type="evidence" value="ECO:0007669"/>
    <property type="project" value="TreeGrafter"/>
</dbReference>
<dbReference type="GO" id="GO:0006397">
    <property type="term" value="P:mRNA processing"/>
    <property type="evidence" value="ECO:0007669"/>
    <property type="project" value="InterPro"/>
</dbReference>
<dbReference type="STRING" id="61395.A0A1Y1W615"/>
<evidence type="ECO:0000259" key="8">
    <source>
        <dbReference type="Pfam" id="PF11732"/>
    </source>
</evidence>
<evidence type="ECO:0000256" key="4">
    <source>
        <dbReference type="ARBA" id="ARBA00023242"/>
    </source>
</evidence>
<evidence type="ECO:0000256" key="6">
    <source>
        <dbReference type="SAM" id="MobiDB-lite"/>
    </source>
</evidence>
<feature type="region of interest" description="Disordered" evidence="6">
    <location>
        <begin position="871"/>
        <end position="903"/>
    </location>
</feature>
<feature type="compositionally biased region" description="Basic and acidic residues" evidence="6">
    <location>
        <begin position="1363"/>
        <end position="1382"/>
    </location>
</feature>
<feature type="compositionally biased region" description="Low complexity" evidence="6">
    <location>
        <begin position="1345"/>
        <end position="1362"/>
    </location>
</feature>
<feature type="compositionally biased region" description="Basic and acidic residues" evidence="6">
    <location>
        <begin position="1613"/>
        <end position="1633"/>
    </location>
</feature>
<evidence type="ECO:0000256" key="5">
    <source>
        <dbReference type="SAM" id="Coils"/>
    </source>
</evidence>
<dbReference type="InterPro" id="IPR032302">
    <property type="entry name" value="THOC2_N"/>
</dbReference>
<feature type="compositionally biased region" description="Polar residues" evidence="6">
    <location>
        <begin position="1285"/>
        <end position="1294"/>
    </location>
</feature>
<dbReference type="OrthoDB" id="29024at2759"/>
<dbReference type="Pfam" id="PF11732">
    <property type="entry name" value="Thoc2"/>
    <property type="match status" value="1"/>
</dbReference>
<evidence type="ECO:0000259" key="7">
    <source>
        <dbReference type="Pfam" id="PF11262"/>
    </source>
</evidence>
<proteinExistence type="inferred from homology"/>
<name>A0A1Y1W615_9FUNG</name>
<feature type="compositionally biased region" description="Basic and acidic residues" evidence="6">
    <location>
        <begin position="1654"/>
        <end position="1667"/>
    </location>
</feature>
<feature type="domain" description="THO complex subunitTHOC2 C-terminal" evidence="7">
    <location>
        <begin position="935"/>
        <end position="1261"/>
    </location>
</feature>